<dbReference type="OrthoDB" id="10021397at2759"/>
<dbReference type="PANTHER" id="PTHR23501">
    <property type="entry name" value="MAJOR FACILITATOR SUPERFAMILY"/>
    <property type="match status" value="1"/>
</dbReference>
<dbReference type="GO" id="GO:0005886">
    <property type="term" value="C:plasma membrane"/>
    <property type="evidence" value="ECO:0007669"/>
    <property type="project" value="TreeGrafter"/>
</dbReference>
<dbReference type="PRINTS" id="PR01036">
    <property type="entry name" value="TCRTETB"/>
</dbReference>
<dbReference type="Gene3D" id="1.20.1720.10">
    <property type="entry name" value="Multidrug resistance protein D"/>
    <property type="match status" value="1"/>
</dbReference>
<feature type="transmembrane region" description="Helical" evidence="5">
    <location>
        <begin position="43"/>
        <end position="60"/>
    </location>
</feature>
<feature type="transmembrane region" description="Helical" evidence="5">
    <location>
        <begin position="137"/>
        <end position="158"/>
    </location>
</feature>
<keyword evidence="4 5" id="KW-0472">Membrane</keyword>
<dbReference type="InterPro" id="IPR020846">
    <property type="entry name" value="MFS_dom"/>
</dbReference>
<feature type="transmembrane region" description="Helical" evidence="5">
    <location>
        <begin position="350"/>
        <end position="368"/>
    </location>
</feature>
<feature type="transmembrane region" description="Helical" evidence="5">
    <location>
        <begin position="273"/>
        <end position="294"/>
    </location>
</feature>
<sequence length="544" mass="58021">MSPSSSHNLNHAVSAADAGDLEKVSEKGCENSTSDKQYPSTRVVVPTMICISLAFFLAALDRTIVGVAVPAITNDFQSFNDISWYQAAFTLTNCVFQLPMGKIYKFLPAKWTIVTNVVLFEIGSIICASATSSIAFILGRAITGIGAAGIVVGAQVIIRDLLPLEKRPKYQGFLGATFGLSSILGPLVGGAFTTNVSWRWCFWISVPIGGISLAGLMLLLPRPESSKKLEGSALEVLKRFDPIGNLFLFPGVICILLALQWGGVLYTWRNARIITLLVVGSVLLVGFAAVQVWIQENGTIPPRIIQQRTIASGTIVSLGIGGVLVISGFYLPIWFQAIQGLSAGSAGIRLLPYFLSTVIFTIATGIIISKIGYYTPVLVIGCAISMVGTGLLTTFRTNTTAGEWIGYQIVLGASLGLSLQQPFTAAQTVLADEDVPTGVTILTFAQSLGATVFVSASQAILSHTLSSRLSKYLPDFDASVVARTGVTDLRDLVDQSQQSVLFEAYNSGVVNVFFCALAAAALTMIASLFFEWKTVRKQPEGTSS</sequence>
<evidence type="ECO:0000313" key="8">
    <source>
        <dbReference type="Proteomes" id="UP000243723"/>
    </source>
</evidence>
<feature type="transmembrane region" description="Helical" evidence="5">
    <location>
        <begin position="200"/>
        <end position="221"/>
    </location>
</feature>
<evidence type="ECO:0000259" key="6">
    <source>
        <dbReference type="PROSITE" id="PS50850"/>
    </source>
</evidence>
<comment type="caution">
    <text evidence="7">The sequence shown here is derived from an EMBL/GenBank/DDBJ whole genome shotgun (WGS) entry which is preliminary data.</text>
</comment>
<feature type="transmembrane region" description="Helical" evidence="5">
    <location>
        <begin position="509"/>
        <end position="530"/>
    </location>
</feature>
<dbReference type="CDD" id="cd17502">
    <property type="entry name" value="MFS_Azr1_MDR_like"/>
    <property type="match status" value="1"/>
</dbReference>
<dbReference type="Proteomes" id="UP000243723">
    <property type="component" value="Unassembled WGS sequence"/>
</dbReference>
<proteinExistence type="predicted"/>
<gene>
    <name evidence="7" type="ORF">B9Z65_2259</name>
</gene>
<dbReference type="AlphaFoldDB" id="A0A2P7YNH5"/>
<dbReference type="InterPro" id="IPR011701">
    <property type="entry name" value="MFS"/>
</dbReference>
<dbReference type="EMBL" id="NHZQ01000412">
    <property type="protein sequence ID" value="PSK37517.1"/>
    <property type="molecule type" value="Genomic_DNA"/>
</dbReference>
<feature type="transmembrane region" description="Helical" evidence="5">
    <location>
        <begin position="170"/>
        <end position="188"/>
    </location>
</feature>
<feature type="transmembrane region" description="Helical" evidence="5">
    <location>
        <begin position="111"/>
        <end position="131"/>
    </location>
</feature>
<dbReference type="GO" id="GO:0022857">
    <property type="term" value="F:transmembrane transporter activity"/>
    <property type="evidence" value="ECO:0007669"/>
    <property type="project" value="InterPro"/>
</dbReference>
<evidence type="ECO:0000256" key="5">
    <source>
        <dbReference type="SAM" id="Phobius"/>
    </source>
</evidence>
<evidence type="ECO:0000256" key="3">
    <source>
        <dbReference type="ARBA" id="ARBA00022989"/>
    </source>
</evidence>
<feature type="transmembrane region" description="Helical" evidence="5">
    <location>
        <begin position="315"/>
        <end position="338"/>
    </location>
</feature>
<evidence type="ECO:0000256" key="2">
    <source>
        <dbReference type="ARBA" id="ARBA00022692"/>
    </source>
</evidence>
<protein>
    <recommendedName>
        <fullName evidence="6">Major facilitator superfamily (MFS) profile domain-containing protein</fullName>
    </recommendedName>
</protein>
<accession>A0A2P7YNH5</accession>
<feature type="transmembrane region" description="Helical" evidence="5">
    <location>
        <begin position="242"/>
        <end position="261"/>
    </location>
</feature>
<dbReference type="SUPFAM" id="SSF103473">
    <property type="entry name" value="MFS general substrate transporter"/>
    <property type="match status" value="1"/>
</dbReference>
<dbReference type="FunFam" id="1.20.1250.20:FF:000196">
    <property type="entry name" value="MFS toxin efflux pump (AflT)"/>
    <property type="match status" value="1"/>
</dbReference>
<evidence type="ECO:0000256" key="1">
    <source>
        <dbReference type="ARBA" id="ARBA00004141"/>
    </source>
</evidence>
<keyword evidence="8" id="KW-1185">Reference proteome</keyword>
<dbReference type="Pfam" id="PF07690">
    <property type="entry name" value="MFS_1"/>
    <property type="match status" value="1"/>
</dbReference>
<comment type="subcellular location">
    <subcellularLocation>
        <location evidence="1">Membrane</location>
        <topology evidence="1">Multi-pass membrane protein</topology>
    </subcellularLocation>
</comment>
<name>A0A2P7YNH5_9PEZI</name>
<reference evidence="7 8" key="1">
    <citation type="submission" date="2017-05" db="EMBL/GenBank/DDBJ databases">
        <title>Draft genome sequence of Elsinoe australis.</title>
        <authorList>
            <person name="Cheng Q."/>
        </authorList>
    </citation>
    <scope>NUCLEOTIDE SEQUENCE [LARGE SCALE GENOMIC DNA]</scope>
    <source>
        <strain evidence="7 8">NL1</strain>
    </source>
</reference>
<dbReference type="PANTHER" id="PTHR23501:SF153">
    <property type="entry name" value="AFLATOXIN EFFLUX PUMP, PUTATIVE-RELATED"/>
    <property type="match status" value="1"/>
</dbReference>
<feature type="transmembrane region" description="Helical" evidence="5">
    <location>
        <begin position="375"/>
        <end position="395"/>
    </location>
</feature>
<dbReference type="InterPro" id="IPR036259">
    <property type="entry name" value="MFS_trans_sf"/>
</dbReference>
<evidence type="ECO:0000256" key="4">
    <source>
        <dbReference type="ARBA" id="ARBA00023136"/>
    </source>
</evidence>
<dbReference type="PROSITE" id="PS50850">
    <property type="entry name" value="MFS"/>
    <property type="match status" value="1"/>
</dbReference>
<organism evidence="7 8">
    <name type="scientific">Elsinoe australis</name>
    <dbReference type="NCBI Taxonomy" id="40998"/>
    <lineage>
        <taxon>Eukaryota</taxon>
        <taxon>Fungi</taxon>
        <taxon>Dikarya</taxon>
        <taxon>Ascomycota</taxon>
        <taxon>Pezizomycotina</taxon>
        <taxon>Dothideomycetes</taxon>
        <taxon>Dothideomycetidae</taxon>
        <taxon>Myriangiales</taxon>
        <taxon>Elsinoaceae</taxon>
        <taxon>Elsinoe</taxon>
    </lineage>
</organism>
<keyword evidence="2 5" id="KW-0812">Transmembrane</keyword>
<feature type="domain" description="Major facilitator superfamily (MFS) profile" evidence="6">
    <location>
        <begin position="47"/>
        <end position="535"/>
    </location>
</feature>
<dbReference type="Gene3D" id="1.20.1250.20">
    <property type="entry name" value="MFS general substrate transporter like domains"/>
    <property type="match status" value="1"/>
</dbReference>
<keyword evidence="3 5" id="KW-1133">Transmembrane helix</keyword>
<evidence type="ECO:0000313" key="7">
    <source>
        <dbReference type="EMBL" id="PSK37517.1"/>
    </source>
</evidence>